<keyword evidence="5" id="KW-1185">Reference proteome</keyword>
<protein>
    <submittedName>
        <fullName evidence="4">Clp protease N-terminal domain-containing protein</fullName>
    </submittedName>
</protein>
<dbReference type="EMBL" id="JBHSBH010000012">
    <property type="protein sequence ID" value="MFC3998138.1"/>
    <property type="molecule type" value="Genomic_DNA"/>
</dbReference>
<keyword evidence="4" id="KW-0645">Protease</keyword>
<comment type="caution">
    <text evidence="4">The sequence shown here is derived from an EMBL/GenBank/DDBJ whole genome shotgun (WGS) entry which is preliminary data.</text>
</comment>
<dbReference type="InterPro" id="IPR004176">
    <property type="entry name" value="Clp_R_N"/>
</dbReference>
<evidence type="ECO:0000313" key="4">
    <source>
        <dbReference type="EMBL" id="MFC3998138.1"/>
    </source>
</evidence>
<organism evidence="4 5">
    <name type="scientific">Nocardiopsis sediminis</name>
    <dbReference type="NCBI Taxonomy" id="1778267"/>
    <lineage>
        <taxon>Bacteria</taxon>
        <taxon>Bacillati</taxon>
        <taxon>Actinomycetota</taxon>
        <taxon>Actinomycetes</taxon>
        <taxon>Streptosporangiales</taxon>
        <taxon>Nocardiopsidaceae</taxon>
        <taxon>Nocardiopsis</taxon>
    </lineage>
</organism>
<reference evidence="5" key="1">
    <citation type="journal article" date="2019" name="Int. J. Syst. Evol. Microbiol.">
        <title>The Global Catalogue of Microorganisms (GCM) 10K type strain sequencing project: providing services to taxonomists for standard genome sequencing and annotation.</title>
        <authorList>
            <consortium name="The Broad Institute Genomics Platform"/>
            <consortium name="The Broad Institute Genome Sequencing Center for Infectious Disease"/>
            <person name="Wu L."/>
            <person name="Ma J."/>
        </authorList>
    </citation>
    <scope>NUCLEOTIDE SEQUENCE [LARGE SCALE GENOMIC DNA]</scope>
    <source>
        <strain evidence="5">TBRC 1826</strain>
    </source>
</reference>
<evidence type="ECO:0000259" key="3">
    <source>
        <dbReference type="PROSITE" id="PS51903"/>
    </source>
</evidence>
<evidence type="ECO:0000313" key="5">
    <source>
        <dbReference type="Proteomes" id="UP001595847"/>
    </source>
</evidence>
<dbReference type="SUPFAM" id="SSF81923">
    <property type="entry name" value="Double Clp-N motif"/>
    <property type="match status" value="1"/>
</dbReference>
<dbReference type="GO" id="GO:0008233">
    <property type="term" value="F:peptidase activity"/>
    <property type="evidence" value="ECO:0007669"/>
    <property type="project" value="UniProtKB-KW"/>
</dbReference>
<keyword evidence="4" id="KW-0378">Hydrolase</keyword>
<proteinExistence type="predicted"/>
<dbReference type="GO" id="GO:0006508">
    <property type="term" value="P:proteolysis"/>
    <property type="evidence" value="ECO:0007669"/>
    <property type="project" value="UniProtKB-KW"/>
</dbReference>
<feature type="domain" description="Clp R" evidence="3">
    <location>
        <begin position="1"/>
        <end position="76"/>
    </location>
</feature>
<evidence type="ECO:0000256" key="1">
    <source>
        <dbReference type="PROSITE-ProRule" id="PRU01251"/>
    </source>
</evidence>
<dbReference type="Proteomes" id="UP001595847">
    <property type="component" value="Unassembled WGS sequence"/>
</dbReference>
<feature type="region of interest" description="Disordered" evidence="2">
    <location>
        <begin position="151"/>
        <end position="187"/>
    </location>
</feature>
<dbReference type="Pfam" id="PF02861">
    <property type="entry name" value="Clp_N"/>
    <property type="match status" value="1"/>
</dbReference>
<dbReference type="Gene3D" id="3.30.530.20">
    <property type="match status" value="1"/>
</dbReference>
<dbReference type="PROSITE" id="PS51903">
    <property type="entry name" value="CLP_R"/>
    <property type="match status" value="1"/>
</dbReference>
<keyword evidence="1" id="KW-0677">Repeat</keyword>
<accession>A0ABV8FS95</accession>
<name>A0ABV8FS95_9ACTN</name>
<dbReference type="InterPro" id="IPR023393">
    <property type="entry name" value="START-like_dom_sf"/>
</dbReference>
<dbReference type="CDD" id="cd07812">
    <property type="entry name" value="SRPBCC"/>
    <property type="match status" value="1"/>
</dbReference>
<dbReference type="SUPFAM" id="SSF55961">
    <property type="entry name" value="Bet v1-like"/>
    <property type="match status" value="1"/>
</dbReference>
<dbReference type="Pfam" id="PF10604">
    <property type="entry name" value="Polyketide_cyc2"/>
    <property type="match status" value="1"/>
</dbReference>
<dbReference type="InterPro" id="IPR019587">
    <property type="entry name" value="Polyketide_cyclase/dehydratase"/>
</dbReference>
<dbReference type="RefSeq" id="WP_378535700.1">
    <property type="nucleotide sequence ID" value="NZ_JBHSBH010000012.1"/>
</dbReference>
<gene>
    <name evidence="4" type="ORF">ACFOVU_19570</name>
</gene>
<dbReference type="Gene3D" id="1.10.1780.10">
    <property type="entry name" value="Clp, N-terminal domain"/>
    <property type="match status" value="1"/>
</dbReference>
<dbReference type="InterPro" id="IPR036628">
    <property type="entry name" value="Clp_N_dom_sf"/>
</dbReference>
<sequence>MTNPPTRPASRGGGFERAEIEGLASGEAMRMGHTEVGFEHLLLGILVNGGPGARLLMDAGVTLTEARAAIDDLFREDLALLGVDAPLPPASPGSSAVHVFVSLPLGPRLAELALDCPWSGGDRALLAAMIDDEGGRIRRLLDRLGADTDRIRRDLDGPAETPEAPGTPAPPAVDGGPSGGTAGIHEPSAEGWDHAAYIVEAPVSAERVWDLVGDPARRAEWDPGIESSRLLDDGAVEVIRRDGTTRERIAHSVAGREVTWEKEAPGARHTIRIVIEPIGGHTRLHLRKDWPTALKGRFANRVMRWFMRSALRLHAQAIAQAAS</sequence>
<evidence type="ECO:0000256" key="2">
    <source>
        <dbReference type="SAM" id="MobiDB-lite"/>
    </source>
</evidence>